<dbReference type="Proteomes" id="UP000245533">
    <property type="component" value="Unassembled WGS sequence"/>
</dbReference>
<sequence length="160" mass="17288">MSSSTFWRTVICGFIATFIMTMISFVQGGVGLPVIDIGHILKESFNFVHATDPYTMLWGNTAYYIGGMLMALTWVAFLKDLIPGNWLIQGVIYGVIISIFSGLVISPLVGLSAGDSFGIFYMDTWVPGKILLAGVIMHVGYGLSLTLGLNVAGVKKAVRN</sequence>
<evidence type="ECO:0000256" key="1">
    <source>
        <dbReference type="SAM" id="Phobius"/>
    </source>
</evidence>
<feature type="transmembrane region" description="Helical" evidence="1">
    <location>
        <begin position="90"/>
        <end position="110"/>
    </location>
</feature>
<dbReference type="OrthoDB" id="1524057at2"/>
<feature type="transmembrane region" description="Helical" evidence="1">
    <location>
        <begin position="7"/>
        <end position="26"/>
    </location>
</feature>
<protein>
    <recommendedName>
        <fullName evidence="4">DUF1440 domain-containing protein</fullName>
    </recommendedName>
</protein>
<accession>A0A316TPV9</accession>
<evidence type="ECO:0000313" key="2">
    <source>
        <dbReference type="EMBL" id="PWN06430.1"/>
    </source>
</evidence>
<name>A0A316TPV9_9BACT</name>
<feature type="transmembrane region" description="Helical" evidence="1">
    <location>
        <begin position="61"/>
        <end position="78"/>
    </location>
</feature>
<evidence type="ECO:0008006" key="4">
    <source>
        <dbReference type="Google" id="ProtNLM"/>
    </source>
</evidence>
<organism evidence="2 3">
    <name type="scientific">Rhodohalobacter mucosus</name>
    <dbReference type="NCBI Taxonomy" id="2079485"/>
    <lineage>
        <taxon>Bacteria</taxon>
        <taxon>Pseudomonadati</taxon>
        <taxon>Balneolota</taxon>
        <taxon>Balneolia</taxon>
        <taxon>Balneolales</taxon>
        <taxon>Balneolaceae</taxon>
        <taxon>Rhodohalobacter</taxon>
    </lineage>
</organism>
<reference evidence="2 3" key="1">
    <citation type="submission" date="2018-05" db="EMBL/GenBank/DDBJ databases">
        <title>Rhodohalobacter halophilus gen. nov., sp. nov., a moderately halophilic member of the family Balneolaceae.</title>
        <authorList>
            <person name="Liu Z.-W."/>
        </authorList>
    </citation>
    <scope>NUCLEOTIDE SEQUENCE [LARGE SCALE GENOMIC DNA]</scope>
    <source>
        <strain evidence="2 3">8A47</strain>
    </source>
</reference>
<comment type="caution">
    <text evidence="2">The sequence shown here is derived from an EMBL/GenBank/DDBJ whole genome shotgun (WGS) entry which is preliminary data.</text>
</comment>
<dbReference type="RefSeq" id="WP_109646543.1">
    <property type="nucleotide sequence ID" value="NZ_QGGB01000006.1"/>
</dbReference>
<keyword evidence="1" id="KW-0472">Membrane</keyword>
<feature type="transmembrane region" description="Helical" evidence="1">
    <location>
        <begin position="130"/>
        <end position="152"/>
    </location>
</feature>
<keyword evidence="3" id="KW-1185">Reference proteome</keyword>
<dbReference type="AlphaFoldDB" id="A0A316TPV9"/>
<proteinExistence type="predicted"/>
<gene>
    <name evidence="2" type="ORF">DDZ15_07850</name>
</gene>
<keyword evidence="1" id="KW-0812">Transmembrane</keyword>
<keyword evidence="1" id="KW-1133">Transmembrane helix</keyword>
<evidence type="ECO:0000313" key="3">
    <source>
        <dbReference type="Proteomes" id="UP000245533"/>
    </source>
</evidence>
<dbReference type="EMBL" id="QGGB01000006">
    <property type="protein sequence ID" value="PWN06430.1"/>
    <property type="molecule type" value="Genomic_DNA"/>
</dbReference>